<dbReference type="InterPro" id="IPR037171">
    <property type="entry name" value="NagB/RpiA_transferase-like"/>
</dbReference>
<dbReference type="InterPro" id="IPR006148">
    <property type="entry name" value="Glc/Gal-6P_isomerase"/>
</dbReference>
<dbReference type="Gene3D" id="3.40.50.1360">
    <property type="match status" value="1"/>
</dbReference>
<dbReference type="PANTHER" id="PTHR11280:SF5">
    <property type="entry name" value="GLUCOSAMINE-6-PHOSPHATE ISOMERASE"/>
    <property type="match status" value="1"/>
</dbReference>
<keyword evidence="4" id="KW-1185">Reference proteome</keyword>
<feature type="domain" description="Glucosamine/galactosamine-6-phosphate isomerase" evidence="2">
    <location>
        <begin position="9"/>
        <end position="227"/>
    </location>
</feature>
<dbReference type="CDD" id="cd01399">
    <property type="entry name" value="GlcN6P_deaminase"/>
    <property type="match status" value="1"/>
</dbReference>
<dbReference type="PANTHER" id="PTHR11280">
    <property type="entry name" value="GLUCOSAMINE-6-PHOSPHATE ISOMERASE"/>
    <property type="match status" value="1"/>
</dbReference>
<evidence type="ECO:0000256" key="1">
    <source>
        <dbReference type="ARBA" id="ARBA00022801"/>
    </source>
</evidence>
<name>A0ABR9WLN9_9BACT</name>
<sequence length="249" mass="27890">MKLNIYADKDAMSKATADLIVEQIRKKPDSLLCFPSGESPTIVLKYLVKYGLEGHVDFSQCRFVGLDEWIGMDENDEGSCKHYLFSNFFNPLKINPKQIIFFDGLAENPDMECKRMDEYILENGPIDLMLVGLGMNGHIGLNEPGVDYHSYAHTTELDPVTVKVAQKYFNKTTELSGGITLGLQHFTEAKTAILIVAGEKKADIVVKVLMEEISNQIPGTIIRSHENAFIFLDEEAASNLSETIRGIYF</sequence>
<organism evidence="3 4">
    <name type="scientific">Dyadobacter subterraneus</name>
    <dbReference type="NCBI Taxonomy" id="2773304"/>
    <lineage>
        <taxon>Bacteria</taxon>
        <taxon>Pseudomonadati</taxon>
        <taxon>Bacteroidota</taxon>
        <taxon>Cytophagia</taxon>
        <taxon>Cytophagales</taxon>
        <taxon>Spirosomataceae</taxon>
        <taxon>Dyadobacter</taxon>
    </lineage>
</organism>
<evidence type="ECO:0000259" key="2">
    <source>
        <dbReference type="Pfam" id="PF01182"/>
    </source>
</evidence>
<dbReference type="EMBL" id="JACYGY010000002">
    <property type="protein sequence ID" value="MBE9466438.1"/>
    <property type="molecule type" value="Genomic_DNA"/>
</dbReference>
<dbReference type="InterPro" id="IPR004547">
    <property type="entry name" value="Glucosamine6P_isomerase"/>
</dbReference>
<evidence type="ECO:0000313" key="4">
    <source>
        <dbReference type="Proteomes" id="UP000634134"/>
    </source>
</evidence>
<reference evidence="4" key="1">
    <citation type="submission" date="2023-07" db="EMBL/GenBank/DDBJ databases">
        <title>Dyadobacter sp. nov 'subterranea' isolated from contaminted grondwater.</title>
        <authorList>
            <person name="Szabo I."/>
            <person name="Al-Omari J."/>
            <person name="Szerdahelyi S.G."/>
            <person name="Rado J."/>
        </authorList>
    </citation>
    <scope>NUCLEOTIDE SEQUENCE [LARGE SCALE GENOMIC DNA]</scope>
    <source>
        <strain evidence="4">UP-52</strain>
    </source>
</reference>
<keyword evidence="1" id="KW-0378">Hydrolase</keyword>
<accession>A0ABR9WLN9</accession>
<dbReference type="SUPFAM" id="SSF100950">
    <property type="entry name" value="NagB/RpiA/CoA transferase-like"/>
    <property type="match status" value="1"/>
</dbReference>
<dbReference type="RefSeq" id="WP_194124662.1">
    <property type="nucleotide sequence ID" value="NZ_JACYGY010000002.1"/>
</dbReference>
<dbReference type="PROSITE" id="PS01161">
    <property type="entry name" value="GLC_GALNAC_ISOMERASE"/>
    <property type="match status" value="1"/>
</dbReference>
<dbReference type="Proteomes" id="UP000634134">
    <property type="component" value="Unassembled WGS sequence"/>
</dbReference>
<dbReference type="InterPro" id="IPR018321">
    <property type="entry name" value="Glucosamine6P_isomerase_CS"/>
</dbReference>
<gene>
    <name evidence="3" type="ORF">IEE83_31620</name>
</gene>
<proteinExistence type="predicted"/>
<dbReference type="Pfam" id="PF01182">
    <property type="entry name" value="Glucosamine_iso"/>
    <property type="match status" value="1"/>
</dbReference>
<evidence type="ECO:0000313" key="3">
    <source>
        <dbReference type="EMBL" id="MBE9466438.1"/>
    </source>
</evidence>
<protein>
    <submittedName>
        <fullName evidence="3">Glucosamine-6-phosphate deaminase</fullName>
    </submittedName>
</protein>
<comment type="caution">
    <text evidence="3">The sequence shown here is derived from an EMBL/GenBank/DDBJ whole genome shotgun (WGS) entry which is preliminary data.</text>
</comment>